<comment type="caution">
    <text evidence="3">The sequence shown here is derived from an EMBL/GenBank/DDBJ whole genome shotgun (WGS) entry which is preliminary data.</text>
</comment>
<dbReference type="EMBL" id="AYKW01000029">
    <property type="protein sequence ID" value="PIL28073.1"/>
    <property type="molecule type" value="Genomic_DNA"/>
</dbReference>
<feature type="chain" id="PRO_5013661394" description="Transporter" evidence="2">
    <location>
        <begin position="22"/>
        <end position="100"/>
    </location>
</feature>
<sequence length="100" mass="9771">MRIPTITLALVAAALSGSALARLAKSPKAAAGPAYLAGDSAGHAVAPDARADVEKRQLTIPDVVSTVTDALAAAEDSVDSAVAPLLPPPATGSDQDSGNA</sequence>
<evidence type="ECO:0000313" key="3">
    <source>
        <dbReference type="EMBL" id="PIL28073.1"/>
    </source>
</evidence>
<dbReference type="Proteomes" id="UP000230002">
    <property type="component" value="Unassembled WGS sequence"/>
</dbReference>
<organism evidence="3 4">
    <name type="scientific">Ganoderma sinense ZZ0214-1</name>
    <dbReference type="NCBI Taxonomy" id="1077348"/>
    <lineage>
        <taxon>Eukaryota</taxon>
        <taxon>Fungi</taxon>
        <taxon>Dikarya</taxon>
        <taxon>Basidiomycota</taxon>
        <taxon>Agaricomycotina</taxon>
        <taxon>Agaricomycetes</taxon>
        <taxon>Polyporales</taxon>
        <taxon>Polyporaceae</taxon>
        <taxon>Ganoderma</taxon>
    </lineage>
</organism>
<evidence type="ECO:0000256" key="1">
    <source>
        <dbReference type="SAM" id="MobiDB-lite"/>
    </source>
</evidence>
<keyword evidence="4" id="KW-1185">Reference proteome</keyword>
<dbReference type="AlphaFoldDB" id="A0A2G8S2R5"/>
<name>A0A2G8S2R5_9APHY</name>
<evidence type="ECO:0000313" key="4">
    <source>
        <dbReference type="Proteomes" id="UP000230002"/>
    </source>
</evidence>
<gene>
    <name evidence="3" type="ORF">GSI_09826</name>
</gene>
<protein>
    <recommendedName>
        <fullName evidence="5">Transporter</fullName>
    </recommendedName>
</protein>
<keyword evidence="2" id="KW-0732">Signal</keyword>
<evidence type="ECO:0000256" key="2">
    <source>
        <dbReference type="SAM" id="SignalP"/>
    </source>
</evidence>
<feature type="signal peptide" evidence="2">
    <location>
        <begin position="1"/>
        <end position="21"/>
    </location>
</feature>
<accession>A0A2G8S2R5</accession>
<proteinExistence type="predicted"/>
<feature type="region of interest" description="Disordered" evidence="1">
    <location>
        <begin position="80"/>
        <end position="100"/>
    </location>
</feature>
<evidence type="ECO:0008006" key="5">
    <source>
        <dbReference type="Google" id="ProtNLM"/>
    </source>
</evidence>
<reference evidence="3 4" key="1">
    <citation type="journal article" date="2015" name="Sci. Rep.">
        <title>Chromosome-level genome map provides insights into diverse defense mechanisms in the medicinal fungus Ganoderma sinense.</title>
        <authorList>
            <person name="Zhu Y."/>
            <person name="Xu J."/>
            <person name="Sun C."/>
            <person name="Zhou S."/>
            <person name="Xu H."/>
            <person name="Nelson D.R."/>
            <person name="Qian J."/>
            <person name="Song J."/>
            <person name="Luo H."/>
            <person name="Xiang L."/>
            <person name="Li Y."/>
            <person name="Xu Z."/>
            <person name="Ji A."/>
            <person name="Wang L."/>
            <person name="Lu S."/>
            <person name="Hayward A."/>
            <person name="Sun W."/>
            <person name="Li X."/>
            <person name="Schwartz D.C."/>
            <person name="Wang Y."/>
            <person name="Chen S."/>
        </authorList>
    </citation>
    <scope>NUCLEOTIDE SEQUENCE [LARGE SCALE GENOMIC DNA]</scope>
    <source>
        <strain evidence="3 4">ZZ0214-1</strain>
    </source>
</reference>